<organism evidence="2 3">
    <name type="scientific">Notothenia coriiceps</name>
    <name type="common">black rockcod</name>
    <dbReference type="NCBI Taxonomy" id="8208"/>
    <lineage>
        <taxon>Eukaryota</taxon>
        <taxon>Metazoa</taxon>
        <taxon>Chordata</taxon>
        <taxon>Craniata</taxon>
        <taxon>Vertebrata</taxon>
        <taxon>Euteleostomi</taxon>
        <taxon>Actinopterygii</taxon>
        <taxon>Neopterygii</taxon>
        <taxon>Teleostei</taxon>
        <taxon>Neoteleostei</taxon>
        <taxon>Acanthomorphata</taxon>
        <taxon>Eupercaria</taxon>
        <taxon>Perciformes</taxon>
        <taxon>Notothenioidei</taxon>
        <taxon>Nototheniidae</taxon>
        <taxon>Notothenia</taxon>
    </lineage>
</organism>
<name>A0A6I9P3I0_9TELE</name>
<keyword evidence="2" id="KW-1185">Reference proteome</keyword>
<accession>A0A6I9P3I0</accession>
<dbReference type="PANTHER" id="PTHR13495:SF0">
    <property type="entry name" value="PSME3-INTERACTING PROTEIN"/>
    <property type="match status" value="1"/>
</dbReference>
<feature type="region of interest" description="Disordered" evidence="1">
    <location>
        <begin position="42"/>
        <end position="118"/>
    </location>
</feature>
<dbReference type="GeneID" id="104955431"/>
<reference evidence="3" key="1">
    <citation type="submission" date="2025-08" db="UniProtKB">
        <authorList>
            <consortium name="RefSeq"/>
        </authorList>
    </citation>
    <scope>IDENTIFICATION</scope>
    <source>
        <tissue evidence="3">Muscle</tissue>
    </source>
</reference>
<dbReference type="RefSeq" id="XP_010781061.1">
    <property type="nucleotide sequence ID" value="XM_010782759.1"/>
</dbReference>
<protein>
    <submittedName>
        <fullName evidence="3">Protein FAM192A-like</fullName>
    </submittedName>
</protein>
<evidence type="ECO:0000313" key="2">
    <source>
        <dbReference type="Proteomes" id="UP000504611"/>
    </source>
</evidence>
<dbReference type="OrthoDB" id="75807at2759"/>
<dbReference type="Proteomes" id="UP000504611">
    <property type="component" value="Unplaced"/>
</dbReference>
<sequence>MFGKDEKSCVCSCPILLCVLSTRLLLFITLTQGCHSAIVKHATTETRREPEKKLPSKAEQRTSHLSQAHLLAGAVKRRSSSQSSDSSKKQKVEITKTGATGNGDRQTEQKDGAGGAERAEVQQTALMAKTTSAPLSSERGVLHLPSAAVCVGVLPGLCVYSGSSDSDSSSDSEV</sequence>
<dbReference type="GO" id="GO:0005634">
    <property type="term" value="C:nucleus"/>
    <property type="evidence" value="ECO:0007669"/>
    <property type="project" value="TreeGrafter"/>
</dbReference>
<dbReference type="PROSITE" id="PS51257">
    <property type="entry name" value="PROKAR_LIPOPROTEIN"/>
    <property type="match status" value="1"/>
</dbReference>
<gene>
    <name evidence="3" type="primary">LOC104955431</name>
</gene>
<dbReference type="InterPro" id="IPR039845">
    <property type="entry name" value="FAM192A"/>
</dbReference>
<evidence type="ECO:0000256" key="1">
    <source>
        <dbReference type="SAM" id="MobiDB-lite"/>
    </source>
</evidence>
<dbReference type="AlphaFoldDB" id="A0A6I9P3I0"/>
<dbReference type="PANTHER" id="PTHR13495">
    <property type="entry name" value="NEFA-INTERACTING NUCLEAR PROTEIN NIP30"/>
    <property type="match status" value="1"/>
</dbReference>
<feature type="compositionally biased region" description="Basic and acidic residues" evidence="1">
    <location>
        <begin position="42"/>
        <end position="62"/>
    </location>
</feature>
<evidence type="ECO:0000313" key="3">
    <source>
        <dbReference type="RefSeq" id="XP_010781061.1"/>
    </source>
</evidence>
<dbReference type="KEGG" id="ncc:104955431"/>
<proteinExistence type="predicted"/>